<dbReference type="AlphaFoldDB" id="L0DVD4"/>
<dbReference type="Proteomes" id="UP000010809">
    <property type="component" value="Chromosome"/>
</dbReference>
<dbReference type="RefSeq" id="WP_015258691.1">
    <property type="nucleotide sequence ID" value="NC_019902.2"/>
</dbReference>
<name>L0DVD4_THIND</name>
<proteinExistence type="predicted"/>
<dbReference type="HOGENOM" id="CLU_007383_6_5_6"/>
<dbReference type="PANTHER" id="PTHR12126">
    <property type="entry name" value="NADH-UBIQUINONE OXIDOREDUCTASE 39 KDA SUBUNIT-RELATED"/>
    <property type="match status" value="1"/>
</dbReference>
<feature type="domain" description="NAD-dependent epimerase/dehydratase" evidence="1">
    <location>
        <begin position="108"/>
        <end position="187"/>
    </location>
</feature>
<dbReference type="SUPFAM" id="SSF51735">
    <property type="entry name" value="NAD(P)-binding Rossmann-fold domains"/>
    <property type="match status" value="1"/>
</dbReference>
<dbReference type="PATRIC" id="fig|1255043.3.peg.1927"/>
<accession>L0DVD4</accession>
<dbReference type="InterPro" id="IPR036291">
    <property type="entry name" value="NAD(P)-bd_dom_sf"/>
</dbReference>
<dbReference type="PANTHER" id="PTHR12126:SF11">
    <property type="entry name" value="NADH DEHYDROGENASE [UBIQUINONE] 1 ALPHA SUBCOMPLEX SUBUNIT 9, MITOCHONDRIAL"/>
    <property type="match status" value="1"/>
</dbReference>
<dbReference type="GO" id="GO:0044877">
    <property type="term" value="F:protein-containing complex binding"/>
    <property type="evidence" value="ECO:0007669"/>
    <property type="project" value="TreeGrafter"/>
</dbReference>
<evidence type="ECO:0000313" key="2">
    <source>
        <dbReference type="EMBL" id="AGA33564.1"/>
    </source>
</evidence>
<dbReference type="KEGG" id="tni:TVNIR_1903"/>
<reference evidence="2" key="1">
    <citation type="submission" date="2015-12" db="EMBL/GenBank/DDBJ databases">
        <authorList>
            <person name="Tikhonova T.V."/>
            <person name="Pavlov A.R."/>
            <person name="Beletsky A.V."/>
            <person name="Mardanov A.V."/>
            <person name="Sorokin D.Y."/>
            <person name="Ravin N.V."/>
            <person name="Popov V.O."/>
        </authorList>
    </citation>
    <scope>NUCLEOTIDE SEQUENCE</scope>
    <source>
        <strain evidence="2">DSM 14787</strain>
    </source>
</reference>
<evidence type="ECO:0000313" key="3">
    <source>
        <dbReference type="Proteomes" id="UP000010809"/>
    </source>
</evidence>
<sequence length="287" mass="31414">MNTVLVTGAGGVVGHFLLPRLARAGLRVHALSRSPRSGQHVVWHRGDLSTAGWHRSLPRIDTAFHLAPVWLLPPMLPELERLGVRRLVAFSSTSRHTKADSRSAAERALARRLADAEFRIAREARFVEWTVLRPTLIYGAGLDHNVSGVARFIRRFGFFPVAGRAGGLRQPVHADDLARACIAILEPRPTGGRLIDLGGGEVLTYREMVRRVFDALGRRTRIVPVPPGMLRAAVATTARFGMSGHLDPALVDRMAQDMVFDLAPAKSLFGYAPRDFHPSAPDLGVDA</sequence>
<evidence type="ECO:0000259" key="1">
    <source>
        <dbReference type="Pfam" id="PF01370"/>
    </source>
</evidence>
<dbReference type="OrthoDB" id="5565437at2"/>
<dbReference type="Gene3D" id="3.40.50.720">
    <property type="entry name" value="NAD(P)-binding Rossmann-like Domain"/>
    <property type="match status" value="1"/>
</dbReference>
<protein>
    <submittedName>
        <fullName evidence="2">NAD-dependent epimerase/dehydratase</fullName>
    </submittedName>
</protein>
<feature type="domain" description="NAD-dependent epimerase/dehydratase" evidence="1">
    <location>
        <begin position="4"/>
        <end position="67"/>
    </location>
</feature>
<dbReference type="InterPro" id="IPR001509">
    <property type="entry name" value="Epimerase_deHydtase"/>
</dbReference>
<gene>
    <name evidence="2" type="primary">ybjS [C]</name>
    <name evidence="2" type="ordered locus">TVNIR_1903</name>
</gene>
<dbReference type="Pfam" id="PF01370">
    <property type="entry name" value="Epimerase"/>
    <property type="match status" value="2"/>
</dbReference>
<dbReference type="EMBL" id="CP003989">
    <property type="protein sequence ID" value="AGA33564.1"/>
    <property type="molecule type" value="Genomic_DNA"/>
</dbReference>
<keyword evidence="3" id="KW-1185">Reference proteome</keyword>
<dbReference type="eggNOG" id="COG0451">
    <property type="taxonomic scope" value="Bacteria"/>
</dbReference>
<organism evidence="2 3">
    <name type="scientific">Thioalkalivibrio nitratireducens (strain DSM 14787 / UNIQEM 213 / ALEN2)</name>
    <dbReference type="NCBI Taxonomy" id="1255043"/>
    <lineage>
        <taxon>Bacteria</taxon>
        <taxon>Pseudomonadati</taxon>
        <taxon>Pseudomonadota</taxon>
        <taxon>Gammaproteobacteria</taxon>
        <taxon>Chromatiales</taxon>
        <taxon>Ectothiorhodospiraceae</taxon>
        <taxon>Thioalkalivibrio</taxon>
    </lineage>
</organism>
<dbReference type="InterPro" id="IPR051207">
    <property type="entry name" value="ComplexI_NDUFA9_subunit"/>
</dbReference>
<dbReference type="STRING" id="1255043.TVNIR_1903"/>